<accession>A0ABT7S9Y0</accession>
<comment type="caution">
    <text evidence="1">The sequence shown here is derived from an EMBL/GenBank/DDBJ whole genome shotgun (WGS) entry which is preliminary data.</text>
</comment>
<dbReference type="RefSeq" id="WP_289447923.1">
    <property type="nucleotide sequence ID" value="NZ_JAUCGR010000004.1"/>
</dbReference>
<gene>
    <name evidence="1" type="ORF">QRT05_13885</name>
</gene>
<evidence type="ECO:0000313" key="2">
    <source>
        <dbReference type="Proteomes" id="UP001321453"/>
    </source>
</evidence>
<keyword evidence="2" id="KW-1185">Reference proteome</keyword>
<dbReference type="Proteomes" id="UP001321453">
    <property type="component" value="Unassembled WGS sequence"/>
</dbReference>
<dbReference type="EMBL" id="JAUCGR010000004">
    <property type="protein sequence ID" value="MDM7832427.1"/>
    <property type="molecule type" value="Genomic_DNA"/>
</dbReference>
<reference evidence="1 2" key="1">
    <citation type="submission" date="2023-06" db="EMBL/GenBank/DDBJ databases">
        <title>Cellulomonas sp. MW9 Whole genome sequence.</title>
        <authorList>
            <person name="Park S."/>
        </authorList>
    </citation>
    <scope>NUCLEOTIDE SEQUENCE [LARGE SCALE GENOMIC DNA]</scope>
    <source>
        <strain evidence="1 2">MW9</strain>
    </source>
</reference>
<proteinExistence type="predicted"/>
<protein>
    <submittedName>
        <fullName evidence="1">Uncharacterized protein</fullName>
    </submittedName>
</protein>
<name>A0ABT7S9Y0_9CELL</name>
<sequence length="45" mass="5385">MSPELDRELRRMSVLRAREVATRRRRSLRARQEVLLRGGRPARAR</sequence>
<evidence type="ECO:0000313" key="1">
    <source>
        <dbReference type="EMBL" id="MDM7832427.1"/>
    </source>
</evidence>
<organism evidence="1 2">
    <name type="scientific">Cellulomonas edaphi</name>
    <dbReference type="NCBI Taxonomy" id="3053468"/>
    <lineage>
        <taxon>Bacteria</taxon>
        <taxon>Bacillati</taxon>
        <taxon>Actinomycetota</taxon>
        <taxon>Actinomycetes</taxon>
        <taxon>Micrococcales</taxon>
        <taxon>Cellulomonadaceae</taxon>
        <taxon>Cellulomonas</taxon>
    </lineage>
</organism>